<dbReference type="InterPro" id="IPR036388">
    <property type="entry name" value="WH-like_DNA-bd_sf"/>
</dbReference>
<keyword evidence="1" id="KW-0805">Transcription regulation</keyword>
<dbReference type="GO" id="GO:0003677">
    <property type="term" value="F:DNA binding"/>
    <property type="evidence" value="ECO:0007669"/>
    <property type="project" value="UniProtKB-KW"/>
</dbReference>
<feature type="domain" description="HTH marR-type" evidence="4">
    <location>
        <begin position="4"/>
        <end position="137"/>
    </location>
</feature>
<proteinExistence type="predicted"/>
<evidence type="ECO:0000256" key="3">
    <source>
        <dbReference type="ARBA" id="ARBA00023163"/>
    </source>
</evidence>
<dbReference type="SUPFAM" id="SSF46785">
    <property type="entry name" value="Winged helix' DNA-binding domain"/>
    <property type="match status" value="1"/>
</dbReference>
<dbReference type="InterPro" id="IPR000835">
    <property type="entry name" value="HTH_MarR-typ"/>
</dbReference>
<protein>
    <submittedName>
        <fullName evidence="5">Organic hydroperoxide resistance transcriptional regulator</fullName>
    </submittedName>
</protein>
<dbReference type="AlphaFoldDB" id="A0A485M4Z6"/>
<sequence length="140" mass="15660">MKKDERFIFLIGQARHRLFTRLDQALMKAAGITAAQSGALYYLMEHDGCLLSELSRALLLDKAAITGLVDRLENKGLVERCRAASDRRAINIRLTDAGKDAARKCLVVTKEFNNAVKEGLSEQEISMFSTILQKIISRFS</sequence>
<dbReference type="InterPro" id="IPR036390">
    <property type="entry name" value="WH_DNA-bd_sf"/>
</dbReference>
<accession>A0A485M4Z6</accession>
<keyword evidence="2" id="KW-0238">DNA-binding</keyword>
<reference evidence="5" key="1">
    <citation type="submission" date="2019-03" db="EMBL/GenBank/DDBJ databases">
        <authorList>
            <person name="Hao L."/>
        </authorList>
    </citation>
    <scope>NUCLEOTIDE SEQUENCE</scope>
</reference>
<gene>
    <name evidence="5" type="primary">ohrR</name>
    <name evidence="5" type="ORF">SCFA_660061</name>
</gene>
<dbReference type="PRINTS" id="PR00598">
    <property type="entry name" value="HTHMARR"/>
</dbReference>
<dbReference type="PANTHER" id="PTHR42756">
    <property type="entry name" value="TRANSCRIPTIONAL REGULATOR, MARR"/>
    <property type="match status" value="1"/>
</dbReference>
<dbReference type="PROSITE" id="PS01117">
    <property type="entry name" value="HTH_MARR_1"/>
    <property type="match status" value="1"/>
</dbReference>
<evidence type="ECO:0000259" key="4">
    <source>
        <dbReference type="PROSITE" id="PS50995"/>
    </source>
</evidence>
<dbReference type="Pfam" id="PF12802">
    <property type="entry name" value="MarR_2"/>
    <property type="match status" value="1"/>
</dbReference>
<dbReference type="PROSITE" id="PS50995">
    <property type="entry name" value="HTH_MARR_2"/>
    <property type="match status" value="1"/>
</dbReference>
<dbReference type="InterPro" id="IPR023187">
    <property type="entry name" value="Tscrpt_reg_MarR-type_CS"/>
</dbReference>
<evidence type="ECO:0000256" key="1">
    <source>
        <dbReference type="ARBA" id="ARBA00023015"/>
    </source>
</evidence>
<dbReference type="GO" id="GO:0003700">
    <property type="term" value="F:DNA-binding transcription factor activity"/>
    <property type="evidence" value="ECO:0007669"/>
    <property type="project" value="InterPro"/>
</dbReference>
<dbReference type="PANTHER" id="PTHR42756:SF1">
    <property type="entry name" value="TRANSCRIPTIONAL REPRESSOR OF EMRAB OPERON"/>
    <property type="match status" value="1"/>
</dbReference>
<dbReference type="SMART" id="SM00347">
    <property type="entry name" value="HTH_MARR"/>
    <property type="match status" value="1"/>
</dbReference>
<organism evidence="5">
    <name type="scientific">anaerobic digester metagenome</name>
    <dbReference type="NCBI Taxonomy" id="1263854"/>
    <lineage>
        <taxon>unclassified sequences</taxon>
        <taxon>metagenomes</taxon>
        <taxon>ecological metagenomes</taxon>
    </lineage>
</organism>
<name>A0A485M4Z6_9ZZZZ</name>
<keyword evidence="3" id="KW-0804">Transcription</keyword>
<dbReference type="EMBL" id="CAADRM010000132">
    <property type="protein sequence ID" value="VFU17421.1"/>
    <property type="molecule type" value="Genomic_DNA"/>
</dbReference>
<evidence type="ECO:0000256" key="2">
    <source>
        <dbReference type="ARBA" id="ARBA00023125"/>
    </source>
</evidence>
<dbReference type="Gene3D" id="1.10.10.10">
    <property type="entry name" value="Winged helix-like DNA-binding domain superfamily/Winged helix DNA-binding domain"/>
    <property type="match status" value="1"/>
</dbReference>
<evidence type="ECO:0000313" key="5">
    <source>
        <dbReference type="EMBL" id="VFU17421.1"/>
    </source>
</evidence>